<sequence length="415" mass="48968">MRKSMALLFFFFISVSFGVCQNNSDENISSFSSAVTLASQGKYVEARDLFSYAAKGRYWYLDSQIYYEVCNNIINKKVQTSVGEYIFRGVYGYCNGVDFSEVMFYLNRAYGINPRYPYSYIIKGMFHLKREEYKKALFEFDQACRLPTNNLYAFYYRGETYTLLGRAAEAIADYNRALKIDNHFLPAHIKRFEMYYKQNDYERAFEDIKAIGPIDLGKVINFEYSAMVNDIGISFMQKGDLSRALDAFNLSTSLDPRWPEPLLNRGIIFRQNKKYDQSLSEINKAIELDPDLDKSYFQRALTYQQLGKLDTAEKDLLKVLFLDDKNVNAHYRLGTIYYKQGRLDKAIHYFKKTIELDDKNVWAYYWIGFSYDKKKDYRKAYEAYNKFLDRVPASNFKHKISVEKRVQLLTKYMNR</sequence>
<dbReference type="PROSITE" id="PS50005">
    <property type="entry name" value="TPR"/>
    <property type="match status" value="6"/>
</dbReference>
<evidence type="ECO:0000256" key="1">
    <source>
        <dbReference type="ARBA" id="ARBA00022737"/>
    </source>
</evidence>
<accession>A0A7V4U2N2</accession>
<protein>
    <submittedName>
        <fullName evidence="5">Tetratricopeptide repeat protein</fullName>
    </submittedName>
</protein>
<dbReference type="GO" id="GO:0009279">
    <property type="term" value="C:cell outer membrane"/>
    <property type="evidence" value="ECO:0007669"/>
    <property type="project" value="TreeGrafter"/>
</dbReference>
<dbReference type="Proteomes" id="UP000885779">
    <property type="component" value="Unassembled WGS sequence"/>
</dbReference>
<gene>
    <name evidence="5" type="ORF">ENK44_12565</name>
</gene>
<dbReference type="Pfam" id="PF00515">
    <property type="entry name" value="TPR_1"/>
    <property type="match status" value="1"/>
</dbReference>
<keyword evidence="1" id="KW-0677">Repeat</keyword>
<keyword evidence="2 3" id="KW-0802">TPR repeat</keyword>
<feature type="repeat" description="TPR" evidence="3">
    <location>
        <begin position="259"/>
        <end position="292"/>
    </location>
</feature>
<dbReference type="InterPro" id="IPR019734">
    <property type="entry name" value="TPR_rpt"/>
</dbReference>
<dbReference type="InterPro" id="IPR013105">
    <property type="entry name" value="TPR_2"/>
</dbReference>
<keyword evidence="4" id="KW-0732">Signal</keyword>
<dbReference type="PANTHER" id="PTHR44858">
    <property type="entry name" value="TETRATRICOPEPTIDE REPEAT PROTEIN 6"/>
    <property type="match status" value="1"/>
</dbReference>
<dbReference type="InterPro" id="IPR050498">
    <property type="entry name" value="Ycf3"/>
</dbReference>
<dbReference type="Pfam" id="PF07720">
    <property type="entry name" value="TPR_3"/>
    <property type="match status" value="1"/>
</dbReference>
<proteinExistence type="predicted"/>
<evidence type="ECO:0000256" key="4">
    <source>
        <dbReference type="SAM" id="SignalP"/>
    </source>
</evidence>
<feature type="repeat" description="TPR" evidence="3">
    <location>
        <begin position="361"/>
        <end position="394"/>
    </location>
</feature>
<dbReference type="GO" id="GO:0046813">
    <property type="term" value="P:receptor-mediated virion attachment to host cell"/>
    <property type="evidence" value="ECO:0007669"/>
    <property type="project" value="TreeGrafter"/>
</dbReference>
<feature type="repeat" description="TPR" evidence="3">
    <location>
        <begin position="327"/>
        <end position="360"/>
    </location>
</feature>
<feature type="repeat" description="TPR" evidence="3">
    <location>
        <begin position="117"/>
        <end position="150"/>
    </location>
</feature>
<dbReference type="Pfam" id="PF13174">
    <property type="entry name" value="TPR_6"/>
    <property type="match status" value="1"/>
</dbReference>
<name>A0A7V4U2N2_CALAY</name>
<feature type="chain" id="PRO_5031121823" evidence="4">
    <location>
        <begin position="22"/>
        <end position="415"/>
    </location>
</feature>
<feature type="repeat" description="TPR" evidence="3">
    <location>
        <begin position="225"/>
        <end position="258"/>
    </location>
</feature>
<dbReference type="PANTHER" id="PTHR44858:SF1">
    <property type="entry name" value="UDP-N-ACETYLGLUCOSAMINE--PEPTIDE N-ACETYLGLUCOSAMINYLTRANSFERASE SPINDLY-RELATED"/>
    <property type="match status" value="1"/>
</dbReference>
<dbReference type="EMBL" id="DRQG01000114">
    <property type="protein sequence ID" value="HGY56533.1"/>
    <property type="molecule type" value="Genomic_DNA"/>
</dbReference>
<reference evidence="5" key="1">
    <citation type="journal article" date="2020" name="mSystems">
        <title>Genome- and Community-Level Interaction Insights into Carbon Utilization and Element Cycling Functions of Hydrothermarchaeota in Hydrothermal Sediment.</title>
        <authorList>
            <person name="Zhou Z."/>
            <person name="Liu Y."/>
            <person name="Xu W."/>
            <person name="Pan J."/>
            <person name="Luo Z.H."/>
            <person name="Li M."/>
        </authorList>
    </citation>
    <scope>NUCLEOTIDE SEQUENCE [LARGE SCALE GENOMIC DNA]</scope>
    <source>
        <strain evidence="5">HyVt-577</strain>
    </source>
</reference>
<comment type="caution">
    <text evidence="5">The sequence shown here is derived from an EMBL/GenBank/DDBJ whole genome shotgun (WGS) entry which is preliminary data.</text>
</comment>
<dbReference type="Pfam" id="PF07719">
    <property type="entry name" value="TPR_2"/>
    <property type="match status" value="1"/>
</dbReference>
<evidence type="ECO:0000256" key="3">
    <source>
        <dbReference type="PROSITE-ProRule" id="PRU00339"/>
    </source>
</evidence>
<dbReference type="AlphaFoldDB" id="A0A7V4U2N2"/>
<dbReference type="SUPFAM" id="SSF48452">
    <property type="entry name" value="TPR-like"/>
    <property type="match status" value="2"/>
</dbReference>
<dbReference type="Gene3D" id="1.25.40.10">
    <property type="entry name" value="Tetratricopeptide repeat domain"/>
    <property type="match status" value="3"/>
</dbReference>
<evidence type="ECO:0000256" key="2">
    <source>
        <dbReference type="ARBA" id="ARBA00022803"/>
    </source>
</evidence>
<feature type="signal peptide" evidence="4">
    <location>
        <begin position="1"/>
        <end position="21"/>
    </location>
</feature>
<dbReference type="Pfam" id="PF13431">
    <property type="entry name" value="TPR_17"/>
    <property type="match status" value="1"/>
</dbReference>
<dbReference type="PROSITE" id="PS50293">
    <property type="entry name" value="TPR_REGION"/>
    <property type="match status" value="1"/>
</dbReference>
<dbReference type="InterPro" id="IPR011716">
    <property type="entry name" value="TPR-3"/>
</dbReference>
<evidence type="ECO:0000313" key="5">
    <source>
        <dbReference type="EMBL" id="HGY56533.1"/>
    </source>
</evidence>
<dbReference type="InterPro" id="IPR011990">
    <property type="entry name" value="TPR-like_helical_dom_sf"/>
</dbReference>
<dbReference type="SMART" id="SM00028">
    <property type="entry name" value="TPR"/>
    <property type="match status" value="7"/>
</dbReference>
<organism evidence="5">
    <name type="scientific">Caldithrix abyssi</name>
    <dbReference type="NCBI Taxonomy" id="187145"/>
    <lineage>
        <taxon>Bacteria</taxon>
        <taxon>Pseudomonadati</taxon>
        <taxon>Calditrichota</taxon>
        <taxon>Calditrichia</taxon>
        <taxon>Calditrichales</taxon>
        <taxon>Calditrichaceae</taxon>
        <taxon>Caldithrix</taxon>
    </lineage>
</organism>
<feature type="repeat" description="TPR" evidence="3">
    <location>
        <begin position="151"/>
        <end position="184"/>
    </location>
</feature>